<gene>
    <name evidence="3" type="ORF">C7380_1165</name>
</gene>
<dbReference type="InterPro" id="IPR046919">
    <property type="entry name" value="ABC-3C_CTD10"/>
</dbReference>
<keyword evidence="4" id="KW-1185">Reference proteome</keyword>
<sequence length="325" mass="38385">MPMNRSYYFNYIENKLQVLSNSVATRGKLNVLDYNIYSETFFANLLNMIFNFNLENMNTFKQNIEGIDLIDNENKIIAQVSSTSTKQKIEKSLEKEIFNNYPGYRFYFISIAREAENLRKMKYKNPNNVLFNPKEDIIDVKSILDNVLNMHIDKQKAFFEFIKKELGEEPDIFKVDTNLATIINILASEKLSEIEEYSDNSFEINRKIEFNSLESVRETIDDYKIFYIKLDEKYTEFDKIGANKSFSVLQAIRKQYVLLQNKEEISEIIFFNIIDNVIDIILKSNNYVEIPYEELEMCVQILVVDAFIRCKIFKNPEGYNHVVTR</sequence>
<evidence type="ECO:0000259" key="2">
    <source>
        <dbReference type="Pfam" id="PF21941"/>
    </source>
</evidence>
<proteinExistence type="predicted"/>
<reference evidence="3 4" key="1">
    <citation type="submission" date="2018-05" db="EMBL/GenBank/DDBJ databases">
        <title>Genomic Encyclopedia of Type Strains, Phase IV (KMG-IV): sequencing the most valuable type-strain genomes for metagenomic binning, comparative biology and taxonomic classification.</title>
        <authorList>
            <person name="Goeker M."/>
        </authorList>
    </citation>
    <scope>NUCLEOTIDE SEQUENCE [LARGE SCALE GENOMIC DNA]</scope>
    <source>
        <strain evidence="3 4">DSM 24906</strain>
    </source>
</reference>
<organism evidence="3 4">
    <name type="scientific">Oceanotoga teriensis</name>
    <dbReference type="NCBI Taxonomy" id="515440"/>
    <lineage>
        <taxon>Bacteria</taxon>
        <taxon>Thermotogati</taxon>
        <taxon>Thermotogota</taxon>
        <taxon>Thermotogae</taxon>
        <taxon>Petrotogales</taxon>
        <taxon>Petrotogaceae</taxon>
        <taxon>Oceanotoga</taxon>
    </lineage>
</organism>
<feature type="domain" description="ABC-three component systems C-terminal" evidence="1">
    <location>
        <begin position="178"/>
        <end position="314"/>
    </location>
</feature>
<evidence type="ECO:0000313" key="3">
    <source>
        <dbReference type="EMBL" id="PWJ88992.1"/>
    </source>
</evidence>
<dbReference type="Pfam" id="PF20275">
    <property type="entry name" value="CTD10"/>
    <property type="match status" value="1"/>
</dbReference>
<feature type="domain" description="SMEK" evidence="2">
    <location>
        <begin position="11"/>
        <end position="146"/>
    </location>
</feature>
<name>A0AA45C5G7_9BACT</name>
<dbReference type="Proteomes" id="UP000245921">
    <property type="component" value="Unassembled WGS sequence"/>
</dbReference>
<dbReference type="EMBL" id="QGGI01000016">
    <property type="protein sequence ID" value="PWJ88992.1"/>
    <property type="molecule type" value="Genomic_DNA"/>
</dbReference>
<evidence type="ECO:0000313" key="4">
    <source>
        <dbReference type="Proteomes" id="UP000245921"/>
    </source>
</evidence>
<comment type="caution">
    <text evidence="3">The sequence shown here is derived from an EMBL/GenBank/DDBJ whole genome shotgun (WGS) entry which is preliminary data.</text>
</comment>
<dbReference type="Pfam" id="PF21941">
    <property type="entry name" value="SMEK_N"/>
    <property type="match status" value="1"/>
</dbReference>
<evidence type="ECO:0008006" key="5">
    <source>
        <dbReference type="Google" id="ProtNLM"/>
    </source>
</evidence>
<accession>A0AA45C5G7</accession>
<protein>
    <recommendedName>
        <fullName evidence="5">SMEK domain-containing protein</fullName>
    </recommendedName>
</protein>
<dbReference type="NCBIfam" id="NF033859">
    <property type="entry name" value="SMEK_N"/>
    <property type="match status" value="1"/>
</dbReference>
<dbReference type="InterPro" id="IPR047740">
    <property type="entry name" value="SMEK_dom"/>
</dbReference>
<dbReference type="AlphaFoldDB" id="A0AA45C5G7"/>
<evidence type="ECO:0000259" key="1">
    <source>
        <dbReference type="Pfam" id="PF20275"/>
    </source>
</evidence>